<comment type="subcellular location">
    <subcellularLocation>
        <location evidence="1">Membrane</location>
    </subcellularLocation>
</comment>
<evidence type="ECO:0000256" key="5">
    <source>
        <dbReference type="SAM" id="Phobius"/>
    </source>
</evidence>
<reference evidence="7" key="1">
    <citation type="submission" date="2021-01" db="EMBL/GenBank/DDBJ databases">
        <authorList>
            <person name="Corre E."/>
            <person name="Pelletier E."/>
            <person name="Niang G."/>
            <person name="Scheremetjew M."/>
            <person name="Finn R."/>
            <person name="Kale V."/>
            <person name="Holt S."/>
            <person name="Cochrane G."/>
            <person name="Meng A."/>
            <person name="Brown T."/>
            <person name="Cohen L."/>
        </authorList>
    </citation>
    <scope>NUCLEOTIDE SEQUENCE</scope>
    <source>
        <strain evidence="7">CCMP3124</strain>
    </source>
</reference>
<keyword evidence="2 5" id="KW-0812">Transmembrane</keyword>
<dbReference type="AlphaFoldDB" id="A0A7S1XJL5"/>
<dbReference type="GO" id="GO:0016020">
    <property type="term" value="C:membrane"/>
    <property type="evidence" value="ECO:0007669"/>
    <property type="project" value="UniProtKB-SubCell"/>
</dbReference>
<proteinExistence type="predicted"/>
<evidence type="ECO:0000259" key="6">
    <source>
        <dbReference type="Pfam" id="PF04116"/>
    </source>
</evidence>
<evidence type="ECO:0000256" key="1">
    <source>
        <dbReference type="ARBA" id="ARBA00004370"/>
    </source>
</evidence>
<evidence type="ECO:0000256" key="3">
    <source>
        <dbReference type="ARBA" id="ARBA00022989"/>
    </source>
</evidence>
<evidence type="ECO:0000256" key="4">
    <source>
        <dbReference type="ARBA" id="ARBA00023136"/>
    </source>
</evidence>
<evidence type="ECO:0000313" key="7">
    <source>
        <dbReference type="EMBL" id="CAD9241132.1"/>
    </source>
</evidence>
<keyword evidence="3 5" id="KW-1133">Transmembrane helix</keyword>
<dbReference type="Pfam" id="PF04116">
    <property type="entry name" value="FA_hydroxylase"/>
    <property type="match status" value="1"/>
</dbReference>
<dbReference type="GO" id="GO:0005506">
    <property type="term" value="F:iron ion binding"/>
    <property type="evidence" value="ECO:0007669"/>
    <property type="project" value="InterPro"/>
</dbReference>
<feature type="transmembrane region" description="Helical" evidence="5">
    <location>
        <begin position="33"/>
        <end position="56"/>
    </location>
</feature>
<feature type="transmembrane region" description="Helical" evidence="5">
    <location>
        <begin position="115"/>
        <end position="133"/>
    </location>
</feature>
<dbReference type="InterPro" id="IPR050307">
    <property type="entry name" value="Sterol_Desaturase_Related"/>
</dbReference>
<sequence length="276" mass="31891">MILELTVAALFVGSGYVDPVWRWLLANLSETALYVGGMFVSLVGGYYIGALPYMVLDWLRIPFFARFKVQEHRYPTNGELARTARDLMVLFVGVMLPMIYVGAPVFKWLGMTAELPLPSAHAVVIQVLFFFVVEDFMNYWIHRWLHTPWAYKNIHSVHHEHDAPFALAATFAHPIEVIMLGIPTFTGPALVGPHMLTMWIWLMMRQYEAIDIHSGYEFPWNINSYLRFYAGTEHHDYHHHMYSGNFASVFTWCDVLYGTSLGYETFRAKKLTSKKL</sequence>
<name>A0A7S1XJL5_9RHOD</name>
<dbReference type="EMBL" id="HBGI01004455">
    <property type="protein sequence ID" value="CAD9241132.1"/>
    <property type="molecule type" value="Transcribed_RNA"/>
</dbReference>
<feature type="transmembrane region" description="Helical" evidence="5">
    <location>
        <begin position="87"/>
        <end position="109"/>
    </location>
</feature>
<gene>
    <name evidence="7" type="ORF">EAUS1353_LOCUS2872</name>
</gene>
<accession>A0A7S1XJL5</accession>
<dbReference type="GO" id="GO:0016491">
    <property type="term" value="F:oxidoreductase activity"/>
    <property type="evidence" value="ECO:0007669"/>
    <property type="project" value="InterPro"/>
</dbReference>
<organism evidence="7">
    <name type="scientific">Erythrolobus australicus</name>
    <dbReference type="NCBI Taxonomy" id="1077150"/>
    <lineage>
        <taxon>Eukaryota</taxon>
        <taxon>Rhodophyta</taxon>
        <taxon>Bangiophyceae</taxon>
        <taxon>Porphyridiales</taxon>
        <taxon>Porphyridiaceae</taxon>
        <taxon>Erythrolobus</taxon>
    </lineage>
</organism>
<dbReference type="GO" id="GO:0008610">
    <property type="term" value="P:lipid biosynthetic process"/>
    <property type="evidence" value="ECO:0007669"/>
    <property type="project" value="InterPro"/>
</dbReference>
<keyword evidence="4 5" id="KW-0472">Membrane</keyword>
<protein>
    <recommendedName>
        <fullName evidence="6">Fatty acid hydroxylase domain-containing protein</fullName>
    </recommendedName>
</protein>
<evidence type="ECO:0000256" key="2">
    <source>
        <dbReference type="ARBA" id="ARBA00022692"/>
    </source>
</evidence>
<feature type="domain" description="Fatty acid hydroxylase" evidence="6">
    <location>
        <begin position="127"/>
        <end position="259"/>
    </location>
</feature>
<dbReference type="PANTHER" id="PTHR11863">
    <property type="entry name" value="STEROL DESATURASE"/>
    <property type="match status" value="1"/>
</dbReference>
<dbReference type="InterPro" id="IPR006694">
    <property type="entry name" value="Fatty_acid_hydroxylase"/>
</dbReference>